<dbReference type="AlphaFoldDB" id="A0ABD3CBB1"/>
<sequence>MAINIITPSGAALTALFIFLLHLSGGGNAQGPNFEDSDYVELALNLEYLETEFFLFGALGKGLDGVTKLSRRAAHRLKEGKRPT</sequence>
<proteinExistence type="predicted"/>
<feature type="signal peptide" evidence="1">
    <location>
        <begin position="1"/>
        <end position="29"/>
    </location>
</feature>
<feature type="chain" id="PRO_5044809440" evidence="1">
    <location>
        <begin position="30"/>
        <end position="84"/>
    </location>
</feature>
<keyword evidence="3" id="KW-1185">Reference proteome</keyword>
<reference evidence="3" key="1">
    <citation type="journal article" date="2024" name="IScience">
        <title>Strigolactones Initiate the Formation of Haustorium-like Structures in Castilleja.</title>
        <authorList>
            <person name="Buerger M."/>
            <person name="Peterson D."/>
            <person name="Chory J."/>
        </authorList>
    </citation>
    <scope>NUCLEOTIDE SEQUENCE [LARGE SCALE GENOMIC DNA]</scope>
</reference>
<evidence type="ECO:0000313" key="3">
    <source>
        <dbReference type="Proteomes" id="UP001632038"/>
    </source>
</evidence>
<evidence type="ECO:0000313" key="2">
    <source>
        <dbReference type="EMBL" id="KAL3626626.1"/>
    </source>
</evidence>
<evidence type="ECO:0000256" key="1">
    <source>
        <dbReference type="SAM" id="SignalP"/>
    </source>
</evidence>
<dbReference type="EMBL" id="JAVIJP010000047">
    <property type="protein sequence ID" value="KAL3626626.1"/>
    <property type="molecule type" value="Genomic_DNA"/>
</dbReference>
<comment type="caution">
    <text evidence="2">The sequence shown here is derived from an EMBL/GenBank/DDBJ whole genome shotgun (WGS) entry which is preliminary data.</text>
</comment>
<gene>
    <name evidence="2" type="ORF">CASFOL_030175</name>
</gene>
<name>A0ABD3CBB1_9LAMI</name>
<organism evidence="2 3">
    <name type="scientific">Castilleja foliolosa</name>
    <dbReference type="NCBI Taxonomy" id="1961234"/>
    <lineage>
        <taxon>Eukaryota</taxon>
        <taxon>Viridiplantae</taxon>
        <taxon>Streptophyta</taxon>
        <taxon>Embryophyta</taxon>
        <taxon>Tracheophyta</taxon>
        <taxon>Spermatophyta</taxon>
        <taxon>Magnoliopsida</taxon>
        <taxon>eudicotyledons</taxon>
        <taxon>Gunneridae</taxon>
        <taxon>Pentapetalae</taxon>
        <taxon>asterids</taxon>
        <taxon>lamiids</taxon>
        <taxon>Lamiales</taxon>
        <taxon>Orobanchaceae</taxon>
        <taxon>Pedicularideae</taxon>
        <taxon>Castillejinae</taxon>
        <taxon>Castilleja</taxon>
    </lineage>
</organism>
<keyword evidence="1" id="KW-0732">Signal</keyword>
<accession>A0ABD3CBB1</accession>
<protein>
    <submittedName>
        <fullName evidence="2">Uncharacterized protein</fullName>
    </submittedName>
</protein>
<dbReference type="Proteomes" id="UP001632038">
    <property type="component" value="Unassembled WGS sequence"/>
</dbReference>